<sequence length="83" mass="9457">MPVHRPIVSIEVSACCVDQALRTFKVSAYCVDQALRTFEVSAYCLDQALGTFKVTRYRMRQLGRVGFLSDEVSRERRWLPATG</sequence>
<evidence type="ECO:0000313" key="2">
    <source>
        <dbReference type="Proteomes" id="UP000295151"/>
    </source>
</evidence>
<dbReference type="EMBL" id="SOCE01000001">
    <property type="protein sequence ID" value="TDU91712.1"/>
    <property type="molecule type" value="Genomic_DNA"/>
</dbReference>
<gene>
    <name evidence="1" type="ORF">EV138_5324</name>
</gene>
<dbReference type="AlphaFoldDB" id="A0A4R7THA7"/>
<organism evidence="1 2">
    <name type="scientific">Kribbella voronezhensis</name>
    <dbReference type="NCBI Taxonomy" id="2512212"/>
    <lineage>
        <taxon>Bacteria</taxon>
        <taxon>Bacillati</taxon>
        <taxon>Actinomycetota</taxon>
        <taxon>Actinomycetes</taxon>
        <taxon>Propionibacteriales</taxon>
        <taxon>Kribbellaceae</taxon>
        <taxon>Kribbella</taxon>
    </lineage>
</organism>
<proteinExistence type="predicted"/>
<accession>A0A4R7THA7</accession>
<evidence type="ECO:0000313" key="1">
    <source>
        <dbReference type="EMBL" id="TDU91712.1"/>
    </source>
</evidence>
<dbReference type="Proteomes" id="UP000295151">
    <property type="component" value="Unassembled WGS sequence"/>
</dbReference>
<reference evidence="1 2" key="1">
    <citation type="submission" date="2019-03" db="EMBL/GenBank/DDBJ databases">
        <title>Genomic Encyclopedia of Type Strains, Phase III (KMG-III): the genomes of soil and plant-associated and newly described type strains.</title>
        <authorList>
            <person name="Whitman W."/>
        </authorList>
    </citation>
    <scope>NUCLEOTIDE SEQUENCE [LARGE SCALE GENOMIC DNA]</scope>
    <source>
        <strain evidence="1 2">VKM Ac-2575</strain>
    </source>
</reference>
<keyword evidence="2" id="KW-1185">Reference proteome</keyword>
<name>A0A4R7THA7_9ACTN</name>
<comment type="caution">
    <text evidence="1">The sequence shown here is derived from an EMBL/GenBank/DDBJ whole genome shotgun (WGS) entry which is preliminary data.</text>
</comment>
<protein>
    <submittedName>
        <fullName evidence="1">Uncharacterized protein</fullName>
    </submittedName>
</protein>